<dbReference type="InterPro" id="IPR029044">
    <property type="entry name" value="Nucleotide-diphossugar_trans"/>
</dbReference>
<dbReference type="EC" id="2.4.1.-" evidence="8"/>
<dbReference type="GO" id="GO:0005737">
    <property type="term" value="C:cytoplasm"/>
    <property type="evidence" value="ECO:0007669"/>
    <property type="project" value="TreeGrafter"/>
</dbReference>
<comment type="similarity">
    <text evidence="2 8">Belongs to the glycosyltransferase 92 family.</text>
</comment>
<evidence type="ECO:0000256" key="1">
    <source>
        <dbReference type="ARBA" id="ARBA00004167"/>
    </source>
</evidence>
<dbReference type="Pfam" id="PF01697">
    <property type="entry name" value="Glyco_transf_92"/>
    <property type="match status" value="1"/>
</dbReference>
<comment type="caution">
    <text evidence="10">The sequence shown here is derived from an EMBL/GenBank/DDBJ whole genome shotgun (WGS) entry which is preliminary data.</text>
</comment>
<accession>A0AAP0JAD7</accession>
<reference evidence="10 11" key="1">
    <citation type="submission" date="2024-01" db="EMBL/GenBank/DDBJ databases">
        <title>Genome assemblies of Stephania.</title>
        <authorList>
            <person name="Yang L."/>
        </authorList>
    </citation>
    <scope>NUCLEOTIDE SEQUENCE [LARGE SCALE GENOMIC DNA]</scope>
    <source>
        <strain evidence="10">QJT</strain>
        <tissue evidence="10">Leaf</tissue>
    </source>
</reference>
<dbReference type="AlphaFoldDB" id="A0AAP0JAD7"/>
<proteinExistence type="inferred from homology"/>
<evidence type="ECO:0000256" key="3">
    <source>
        <dbReference type="ARBA" id="ARBA00022676"/>
    </source>
</evidence>
<keyword evidence="6" id="KW-1133">Transmembrane helix</keyword>
<dbReference type="SUPFAM" id="SSF53448">
    <property type="entry name" value="Nucleotide-diphospho-sugar transferases"/>
    <property type="match status" value="1"/>
</dbReference>
<evidence type="ECO:0000256" key="9">
    <source>
        <dbReference type="SAM" id="MobiDB-lite"/>
    </source>
</evidence>
<feature type="compositionally biased region" description="Low complexity" evidence="9">
    <location>
        <begin position="1"/>
        <end position="12"/>
    </location>
</feature>
<keyword evidence="7" id="KW-0472">Membrane</keyword>
<evidence type="ECO:0000256" key="4">
    <source>
        <dbReference type="ARBA" id="ARBA00022679"/>
    </source>
</evidence>
<evidence type="ECO:0000313" key="10">
    <source>
        <dbReference type="EMBL" id="KAK9129228.1"/>
    </source>
</evidence>
<dbReference type="GO" id="GO:0016757">
    <property type="term" value="F:glycosyltransferase activity"/>
    <property type="evidence" value="ECO:0007669"/>
    <property type="project" value="UniProtKB-UniRule"/>
</dbReference>
<organism evidence="10 11">
    <name type="scientific">Stephania japonica</name>
    <dbReference type="NCBI Taxonomy" id="461633"/>
    <lineage>
        <taxon>Eukaryota</taxon>
        <taxon>Viridiplantae</taxon>
        <taxon>Streptophyta</taxon>
        <taxon>Embryophyta</taxon>
        <taxon>Tracheophyta</taxon>
        <taxon>Spermatophyta</taxon>
        <taxon>Magnoliopsida</taxon>
        <taxon>Ranunculales</taxon>
        <taxon>Menispermaceae</taxon>
        <taxon>Menispermoideae</taxon>
        <taxon>Cissampelideae</taxon>
        <taxon>Stephania</taxon>
    </lineage>
</organism>
<feature type="region of interest" description="Disordered" evidence="9">
    <location>
        <begin position="1"/>
        <end position="37"/>
    </location>
</feature>
<keyword evidence="5" id="KW-0812">Transmembrane</keyword>
<evidence type="ECO:0000256" key="2">
    <source>
        <dbReference type="ARBA" id="ARBA00007647"/>
    </source>
</evidence>
<evidence type="ECO:0000256" key="8">
    <source>
        <dbReference type="RuleBase" id="RU366017"/>
    </source>
</evidence>
<dbReference type="InterPro" id="IPR008166">
    <property type="entry name" value="Glyco_transf_92"/>
</dbReference>
<feature type="compositionally biased region" description="Pro residues" evidence="9">
    <location>
        <begin position="21"/>
        <end position="37"/>
    </location>
</feature>
<evidence type="ECO:0000256" key="5">
    <source>
        <dbReference type="ARBA" id="ARBA00022692"/>
    </source>
</evidence>
<dbReference type="EMBL" id="JBBNAE010000004">
    <property type="protein sequence ID" value="KAK9129228.1"/>
    <property type="molecule type" value="Genomic_DNA"/>
</dbReference>
<evidence type="ECO:0000313" key="11">
    <source>
        <dbReference type="Proteomes" id="UP001417504"/>
    </source>
</evidence>
<name>A0AAP0JAD7_9MAGN</name>
<keyword evidence="4 8" id="KW-0808">Transferase</keyword>
<dbReference type="PANTHER" id="PTHR21461:SF69">
    <property type="entry name" value="GLYCOSYLTRANSFERASE FAMILY 92 PROTEIN"/>
    <property type="match status" value="1"/>
</dbReference>
<dbReference type="Proteomes" id="UP001417504">
    <property type="component" value="Unassembled WGS sequence"/>
</dbReference>
<dbReference type="PANTHER" id="PTHR21461">
    <property type="entry name" value="GLYCOSYLTRANSFERASE FAMILY 92 PROTEIN"/>
    <property type="match status" value="1"/>
</dbReference>
<keyword evidence="3 8" id="KW-0328">Glycosyltransferase</keyword>
<sequence>MPLPLPQQQQQQCPFSGGPCWSPPLHPPPHLQVPPAPLLSPLHPISATGGDRDQLNGVILFVKGVNGRQGVNTPPEDLRCVFFFDNDTVTTSSVTSSNQEVFRCLRPPNGRLVSGGNDNQTVKVSLEVGQGVESRVVPSVAYYMPGRKIALGGTKSLLCACTMVYNVAKFLREWVVYHSNIGVDRFVLYDNGSDDGLESVVKKLLEENYEVSTILWPWTKTQEAGFSHCAMYAKDSCTWMMYIDVDEFIYSPSWLNASSPSPQMLKSLLHINSSLLSLSLSQSSLPIGQILIWCYEYGPSNQTVHPKEGVTQGYTCRRHEEQRHKSIVLVEAIDASLFNAIHHFQLKEGYGARTLSANEGVVNHYKFQAWPEFMVKFRRRVSAYVVDWRQALNPMSNDRTPGLGFEPIEPKGWTERFCEVHDDRLKEATRRWFGVVDSDDEYKMVWQEE</sequence>
<gene>
    <name evidence="10" type="ORF">Sjap_009715</name>
</gene>
<comment type="subcellular location">
    <subcellularLocation>
        <location evidence="1">Membrane</location>
        <topology evidence="1">Single-pass membrane protein</topology>
    </subcellularLocation>
</comment>
<evidence type="ECO:0000256" key="7">
    <source>
        <dbReference type="ARBA" id="ARBA00023136"/>
    </source>
</evidence>
<dbReference type="GO" id="GO:0016020">
    <property type="term" value="C:membrane"/>
    <property type="evidence" value="ECO:0007669"/>
    <property type="project" value="UniProtKB-SubCell"/>
</dbReference>
<keyword evidence="11" id="KW-1185">Reference proteome</keyword>
<protein>
    <recommendedName>
        <fullName evidence="8">Glycosyltransferase family 92 protein</fullName>
        <ecNumber evidence="8">2.4.1.-</ecNumber>
    </recommendedName>
</protein>
<evidence type="ECO:0000256" key="6">
    <source>
        <dbReference type="ARBA" id="ARBA00022989"/>
    </source>
</evidence>